<keyword evidence="1" id="KW-0238">DNA-binding</keyword>
<organism evidence="4 5">
    <name type="scientific">Mycobacterium talmoniae</name>
    <dbReference type="NCBI Taxonomy" id="1858794"/>
    <lineage>
        <taxon>Bacteria</taxon>
        <taxon>Bacillati</taxon>
        <taxon>Actinomycetota</taxon>
        <taxon>Actinomycetes</taxon>
        <taxon>Mycobacteriales</taxon>
        <taxon>Mycobacteriaceae</taxon>
        <taxon>Mycobacterium</taxon>
    </lineage>
</organism>
<dbReference type="Proteomes" id="UP000238296">
    <property type="component" value="Unassembled WGS sequence"/>
</dbReference>
<name>A0A2S8BR09_9MYCO</name>
<evidence type="ECO:0000259" key="3">
    <source>
        <dbReference type="PROSITE" id="PS51740"/>
    </source>
</evidence>
<dbReference type="AlphaFoldDB" id="A0A2S8BR09"/>
<dbReference type="InterPro" id="IPR007159">
    <property type="entry name" value="SpoVT-AbrB_dom"/>
</dbReference>
<gene>
    <name evidence="4" type="ORF">C1Y40_00723</name>
</gene>
<accession>A0A2S8BR09</accession>
<dbReference type="SUPFAM" id="SSF89447">
    <property type="entry name" value="AbrB/MazE/MraZ-like"/>
    <property type="match status" value="1"/>
</dbReference>
<dbReference type="InterPro" id="IPR037914">
    <property type="entry name" value="SpoVT-AbrB_sf"/>
</dbReference>
<feature type="compositionally biased region" description="Basic and acidic residues" evidence="2">
    <location>
        <begin position="63"/>
        <end position="74"/>
    </location>
</feature>
<protein>
    <recommendedName>
        <fullName evidence="3">SpoVT-AbrB domain-containing protein</fullName>
    </recommendedName>
</protein>
<reference evidence="4 5" key="1">
    <citation type="journal article" date="2017" name="Int. J. Syst. Evol. Microbiol.">
        <title>Mycobacterium talmoniae sp. nov., a slowly growing mycobacterium isolated from human respiratory samples.</title>
        <authorList>
            <person name="Davidson R.M."/>
            <person name="DeGroote M.A."/>
            <person name="Marola J.L."/>
            <person name="Buss S."/>
            <person name="Jones V."/>
            <person name="McNeil M.R."/>
            <person name="Freifeld A.G."/>
            <person name="Elaine Epperson L."/>
            <person name="Hasan N.A."/>
            <person name="Jackson M."/>
            <person name="Iwen P.C."/>
            <person name="Salfinger M."/>
            <person name="Strong M."/>
        </authorList>
    </citation>
    <scope>NUCLEOTIDE SEQUENCE [LARGE SCALE GENOMIC DNA]</scope>
    <source>
        <strain evidence="4 5">ATCC BAA-2683</strain>
    </source>
</reference>
<evidence type="ECO:0000256" key="2">
    <source>
        <dbReference type="SAM" id="MobiDB-lite"/>
    </source>
</evidence>
<dbReference type="GO" id="GO:0003677">
    <property type="term" value="F:DNA binding"/>
    <property type="evidence" value="ECO:0007669"/>
    <property type="project" value="UniProtKB-UniRule"/>
</dbReference>
<evidence type="ECO:0000256" key="1">
    <source>
        <dbReference type="PROSITE-ProRule" id="PRU01076"/>
    </source>
</evidence>
<feature type="domain" description="SpoVT-AbrB" evidence="3">
    <location>
        <begin position="3"/>
        <end position="45"/>
    </location>
</feature>
<evidence type="ECO:0000313" key="4">
    <source>
        <dbReference type="EMBL" id="PQM49056.1"/>
    </source>
</evidence>
<proteinExistence type="predicted"/>
<sequence length="82" mass="9266">MPSYVMKVSRNGQVSIPAGARARWQTDRVVVVDLGDRLVMRPLPEDPVGDLIGKYPRRPSTNEARRHARADDIVASKQRKRT</sequence>
<dbReference type="SMART" id="SM00966">
    <property type="entry name" value="SpoVT_AbrB"/>
    <property type="match status" value="1"/>
</dbReference>
<dbReference type="EMBL" id="PPEA01000104">
    <property type="protein sequence ID" value="PQM49056.1"/>
    <property type="molecule type" value="Genomic_DNA"/>
</dbReference>
<evidence type="ECO:0000313" key="5">
    <source>
        <dbReference type="Proteomes" id="UP000238296"/>
    </source>
</evidence>
<feature type="region of interest" description="Disordered" evidence="2">
    <location>
        <begin position="45"/>
        <end position="82"/>
    </location>
</feature>
<dbReference type="PROSITE" id="PS51740">
    <property type="entry name" value="SPOVT_ABRB"/>
    <property type="match status" value="1"/>
</dbReference>
<comment type="caution">
    <text evidence="4">The sequence shown here is derived from an EMBL/GenBank/DDBJ whole genome shotgun (WGS) entry which is preliminary data.</text>
</comment>